<feature type="region of interest" description="Disordered" evidence="1">
    <location>
        <begin position="110"/>
        <end position="139"/>
    </location>
</feature>
<proteinExistence type="predicted"/>
<dbReference type="PANTHER" id="PTHR10773">
    <property type="entry name" value="DNA-DIRECTED RNA POLYMERASES I, II, AND III SUBUNIT RPABC2"/>
    <property type="match status" value="1"/>
</dbReference>
<sequence length="302" mass="35319">MSKPIDVLLLTLQKILKHYQLVGWRNEKLTTHIREDISNFSRKYCENMDPDVVDYLEISMHVGDHILCFGEKGNHDDPTEVSATNNETDTGSDELFIDFSKIYRGNPEHSLETISQSKSNEKDSFSVDNSASSQISVTKDPTDFERANLLIDFSKATHGVSIDLQKTVKNKSDESDSFISHSESESKDDEDMELHKIKRKKGVRNEHKWRRNVRQNNRLLGKKYVPTKNVAIEEKSIKPPCPDKCRLKCNQRFTEEQRLKIYSKYWHLKSWDLKKEFVCSCIQTFPVGTHRFWYKLDCCWNF</sequence>
<gene>
    <name evidence="2" type="ORF">JTE90_015211</name>
</gene>
<feature type="region of interest" description="Disordered" evidence="1">
    <location>
        <begin position="172"/>
        <end position="193"/>
    </location>
</feature>
<evidence type="ECO:0000313" key="3">
    <source>
        <dbReference type="Proteomes" id="UP000827092"/>
    </source>
</evidence>
<protein>
    <submittedName>
        <fullName evidence="2">Uncharacterized protein</fullName>
    </submittedName>
</protein>
<dbReference type="EMBL" id="JAFNEN010000138">
    <property type="protein sequence ID" value="KAG8192577.1"/>
    <property type="molecule type" value="Genomic_DNA"/>
</dbReference>
<accession>A0AAV6V7X6</accession>
<evidence type="ECO:0000256" key="1">
    <source>
        <dbReference type="SAM" id="MobiDB-lite"/>
    </source>
</evidence>
<keyword evidence="3" id="KW-1185">Reference proteome</keyword>
<reference evidence="2 3" key="1">
    <citation type="journal article" date="2022" name="Nat. Ecol. Evol.">
        <title>A masculinizing supergene underlies an exaggerated male reproductive morph in a spider.</title>
        <authorList>
            <person name="Hendrickx F."/>
            <person name="De Corte Z."/>
            <person name="Sonet G."/>
            <person name="Van Belleghem S.M."/>
            <person name="Kostlbacher S."/>
            <person name="Vangestel C."/>
        </authorList>
    </citation>
    <scope>NUCLEOTIDE SEQUENCE [LARGE SCALE GENOMIC DNA]</scope>
    <source>
        <strain evidence="2">W744_W776</strain>
    </source>
</reference>
<comment type="caution">
    <text evidence="2">The sequence shown here is derived from an EMBL/GenBank/DDBJ whole genome shotgun (WGS) entry which is preliminary data.</text>
</comment>
<name>A0AAV6V7X6_9ARAC</name>
<organism evidence="2 3">
    <name type="scientific">Oedothorax gibbosus</name>
    <dbReference type="NCBI Taxonomy" id="931172"/>
    <lineage>
        <taxon>Eukaryota</taxon>
        <taxon>Metazoa</taxon>
        <taxon>Ecdysozoa</taxon>
        <taxon>Arthropoda</taxon>
        <taxon>Chelicerata</taxon>
        <taxon>Arachnida</taxon>
        <taxon>Araneae</taxon>
        <taxon>Araneomorphae</taxon>
        <taxon>Entelegynae</taxon>
        <taxon>Araneoidea</taxon>
        <taxon>Linyphiidae</taxon>
        <taxon>Erigoninae</taxon>
        <taxon>Oedothorax</taxon>
    </lineage>
</organism>
<dbReference type="PANTHER" id="PTHR10773:SF19">
    <property type="match status" value="1"/>
</dbReference>
<feature type="compositionally biased region" description="Polar residues" evidence="1">
    <location>
        <begin position="126"/>
        <end position="139"/>
    </location>
</feature>
<evidence type="ECO:0000313" key="2">
    <source>
        <dbReference type="EMBL" id="KAG8192577.1"/>
    </source>
</evidence>
<dbReference type="Proteomes" id="UP000827092">
    <property type="component" value="Unassembled WGS sequence"/>
</dbReference>
<dbReference type="AlphaFoldDB" id="A0AAV6V7X6"/>